<dbReference type="KEGG" id="asx:CDL62_06375"/>
<keyword evidence="6" id="KW-1185">Reference proteome</keyword>
<keyword evidence="2" id="KW-0732">Signal</keyword>
<reference evidence="5 6" key="1">
    <citation type="submission" date="2017-02" db="EMBL/GenBank/DDBJ databases">
        <authorList>
            <person name="Peterson S.W."/>
        </authorList>
    </citation>
    <scope>NUCLEOTIDE SEQUENCE [LARGE SCALE GENOMIC DNA]</scope>
    <source>
        <strain evidence="5 6">DSM 24412</strain>
    </source>
</reference>
<dbReference type="OrthoDB" id="7061696at2"/>
<keyword evidence="1" id="KW-0378">Hydrolase</keyword>
<name>A0A1T5A9C7_9BACT</name>
<evidence type="ECO:0000259" key="3">
    <source>
        <dbReference type="Pfam" id="PF02018"/>
    </source>
</evidence>
<evidence type="ECO:0000313" key="5">
    <source>
        <dbReference type="EMBL" id="SKB31592.1"/>
    </source>
</evidence>
<evidence type="ECO:0000259" key="4">
    <source>
        <dbReference type="Pfam" id="PF19910"/>
    </source>
</evidence>
<dbReference type="InterPro" id="IPR003305">
    <property type="entry name" value="CenC_carb-bd"/>
</dbReference>
<evidence type="ECO:0000256" key="2">
    <source>
        <dbReference type="SAM" id="SignalP"/>
    </source>
</evidence>
<dbReference type="SUPFAM" id="SSF49785">
    <property type="entry name" value="Galactose-binding domain-like"/>
    <property type="match status" value="2"/>
</dbReference>
<dbReference type="GO" id="GO:0016798">
    <property type="term" value="F:hydrolase activity, acting on glycosyl bonds"/>
    <property type="evidence" value="ECO:0007669"/>
    <property type="project" value="InterPro"/>
</dbReference>
<dbReference type="InterPro" id="IPR045963">
    <property type="entry name" value="DUF6383"/>
</dbReference>
<dbReference type="RefSeq" id="WP_079555954.1">
    <property type="nucleotide sequence ID" value="NZ_CP021904.1"/>
</dbReference>
<feature type="domain" description="CBM-cenC" evidence="3">
    <location>
        <begin position="27"/>
        <end position="141"/>
    </location>
</feature>
<dbReference type="EMBL" id="FUYV01000001">
    <property type="protein sequence ID" value="SKB31592.1"/>
    <property type="molecule type" value="Genomic_DNA"/>
</dbReference>
<protein>
    <submittedName>
        <fullName evidence="5">Carbohydrate binding domain-containing protein</fullName>
    </submittedName>
</protein>
<feature type="signal peptide" evidence="2">
    <location>
        <begin position="1"/>
        <end position="20"/>
    </location>
</feature>
<gene>
    <name evidence="5" type="ORF">SAMN03080601_00162</name>
</gene>
<organism evidence="5 6">
    <name type="scientific">Alkalitalea saponilacus</name>
    <dbReference type="NCBI Taxonomy" id="889453"/>
    <lineage>
        <taxon>Bacteria</taxon>
        <taxon>Pseudomonadati</taxon>
        <taxon>Bacteroidota</taxon>
        <taxon>Bacteroidia</taxon>
        <taxon>Marinilabiliales</taxon>
        <taxon>Marinilabiliaceae</taxon>
        <taxon>Alkalitalea</taxon>
    </lineage>
</organism>
<feature type="domain" description="DUF6383" evidence="4">
    <location>
        <begin position="367"/>
        <end position="429"/>
    </location>
</feature>
<sequence length="430" mass="47337">MKKIYNLIVALFVCSVLVNAEEPVYTNILPSGNFEGFADKAATGWAFWNSTEWDLVASDNTLDATSTQMIKAVARDNATNAWDAQLVSPTLDITIDKEYTITFQVRSNVAGQGRISLGDNQLSNQYLPDFNTSNEWVELSFGPYTAIGEELSIRFDIGYIADVEYYFDNVRVYTILEDENGDENGETGPINVFPAGSFDGYADKAALLTEWNLTNGPVDELELLASNNTLDDNSVNMVKLVAGTGTDAWSLQFTTPVIPLEEGKHYAVSFDIRSEGVGKMRISTSAADQFIDNQYWEDIDTDENWTNFRFEYTYGDPSRPLIAGPANAVQLNFDMGTIPEMTYYLDNVKVIELSDATSTPELFKIEGSPVYATNGNVIIDDAFGKNIEIYAITGVRVYGASATADSVTVPLSNGIYIVVVNNVATKVLVK</sequence>
<dbReference type="AlphaFoldDB" id="A0A1T5A9C7"/>
<dbReference type="Proteomes" id="UP000191055">
    <property type="component" value="Unassembled WGS sequence"/>
</dbReference>
<evidence type="ECO:0000313" key="6">
    <source>
        <dbReference type="Proteomes" id="UP000191055"/>
    </source>
</evidence>
<accession>A0A1T5A9C7</accession>
<dbReference type="Pfam" id="PF19910">
    <property type="entry name" value="DUF6383"/>
    <property type="match status" value="1"/>
</dbReference>
<proteinExistence type="predicted"/>
<dbReference type="InterPro" id="IPR008979">
    <property type="entry name" value="Galactose-bd-like_sf"/>
</dbReference>
<dbReference type="Pfam" id="PF02018">
    <property type="entry name" value="CBM_4_9"/>
    <property type="match status" value="1"/>
</dbReference>
<feature type="chain" id="PRO_5012752631" evidence="2">
    <location>
        <begin position="21"/>
        <end position="430"/>
    </location>
</feature>
<evidence type="ECO:0000256" key="1">
    <source>
        <dbReference type="ARBA" id="ARBA00022801"/>
    </source>
</evidence>
<dbReference type="Gene3D" id="2.60.120.260">
    <property type="entry name" value="Galactose-binding domain-like"/>
    <property type="match status" value="2"/>
</dbReference>